<reference evidence="3 4" key="1">
    <citation type="submission" date="2016-01" db="EMBL/GenBank/DDBJ databases">
        <title>Genome sequencing of Roseivirga echinicomitans KMM 6058.</title>
        <authorList>
            <person name="Selvaratnam C."/>
            <person name="Thevarajoo S."/>
            <person name="Goh K.M."/>
            <person name="Ee R."/>
            <person name="Chan K.-G."/>
            <person name="Chong C.S."/>
        </authorList>
    </citation>
    <scope>NUCLEOTIDE SEQUENCE [LARGE SCALE GENOMIC DNA]</scope>
    <source>
        <strain evidence="3 4">KMM 6058</strain>
    </source>
</reference>
<dbReference type="Pfam" id="PF13369">
    <property type="entry name" value="Transglut_core2"/>
    <property type="match status" value="1"/>
</dbReference>
<dbReference type="PANTHER" id="PTHR31350:SF27">
    <property type="entry name" value="HEMIMETHYLATED DNA-BINDING DOMAIN-CONTAINING PROTEIN"/>
    <property type="match status" value="1"/>
</dbReference>
<sequence>MNETENLSNKELKALISLLEDDDAEVVDHVEGKIKSLGTHIIPYLEFEWEGSFNPTVQKRIEELVHSLQFQLLREKLEAWKEKEGEDLLEGMWLVNTYQYPDLEYADLKKQLEQIYYEAWLEFKTDAHPVDQVKVLNSVIFNKLKFGANTKNFHSPGNSMISVVLQTKKGNPVSLCIVYALVAQKLKLPIYGVNLPNLFVLTYKQGETQFYVNAFNRGLIFSRKEVDDYVANLKLTPKDQYYEPCTNIDIVVRVLRNLSIAHEKLGNTEKLEEIKSLIDILAGKAIDLD</sequence>
<dbReference type="RefSeq" id="WP_068415519.1">
    <property type="nucleotide sequence ID" value="NZ_LRDB01000023.1"/>
</dbReference>
<dbReference type="EMBL" id="LRDB01000023">
    <property type="protein sequence ID" value="KYG76463.1"/>
    <property type="molecule type" value="Genomic_DNA"/>
</dbReference>
<evidence type="ECO:0000313" key="4">
    <source>
        <dbReference type="Proteomes" id="UP000075615"/>
    </source>
</evidence>
<accession>A0A150XCL5</accession>
<feature type="domain" description="Protein SirB1 N-terminal" evidence="2">
    <location>
        <begin position="108"/>
        <end position="256"/>
    </location>
</feature>
<keyword evidence="4" id="KW-1185">Reference proteome</keyword>
<evidence type="ECO:0000259" key="2">
    <source>
        <dbReference type="Pfam" id="PF13369"/>
    </source>
</evidence>
<evidence type="ECO:0000313" key="3">
    <source>
        <dbReference type="EMBL" id="KYG76463.1"/>
    </source>
</evidence>
<dbReference type="AlphaFoldDB" id="A0A150XCL5"/>
<dbReference type="STRING" id="296218.AWN68_05360"/>
<gene>
    <name evidence="3" type="ORF">AWN68_05360</name>
</gene>
<proteinExistence type="inferred from homology"/>
<evidence type="ECO:0000256" key="1">
    <source>
        <dbReference type="ARBA" id="ARBA00007100"/>
    </source>
</evidence>
<comment type="similarity">
    <text evidence="1">Belongs to the UPF0162 family.</text>
</comment>
<organism evidence="3 4">
    <name type="scientific">Roseivirga echinicomitans</name>
    <dbReference type="NCBI Taxonomy" id="296218"/>
    <lineage>
        <taxon>Bacteria</taxon>
        <taxon>Pseudomonadati</taxon>
        <taxon>Bacteroidota</taxon>
        <taxon>Cytophagia</taxon>
        <taxon>Cytophagales</taxon>
        <taxon>Roseivirgaceae</taxon>
        <taxon>Roseivirga</taxon>
    </lineage>
</organism>
<name>A0A150XCL5_9BACT</name>
<dbReference type="InterPro" id="IPR032698">
    <property type="entry name" value="SirB1_N"/>
</dbReference>
<protein>
    <recommendedName>
        <fullName evidence="2">Protein SirB1 N-terminal domain-containing protein</fullName>
    </recommendedName>
</protein>
<dbReference type="PANTHER" id="PTHR31350">
    <property type="entry name" value="SI:DKEY-261L7.2"/>
    <property type="match status" value="1"/>
</dbReference>
<comment type="caution">
    <text evidence="3">The sequence shown here is derived from an EMBL/GenBank/DDBJ whole genome shotgun (WGS) entry which is preliminary data.</text>
</comment>
<dbReference type="Proteomes" id="UP000075615">
    <property type="component" value="Unassembled WGS sequence"/>
</dbReference>